<evidence type="ECO:0000313" key="11">
    <source>
        <dbReference type="Proteomes" id="UP001165082"/>
    </source>
</evidence>
<gene>
    <name evidence="10" type="ORF">TrRE_jg4355</name>
</gene>
<dbReference type="InterPro" id="IPR036986">
    <property type="entry name" value="S4_RNA-bd_sf"/>
</dbReference>
<dbReference type="InterPro" id="IPR032277">
    <property type="entry name" value="Ribosomal_eS4_C"/>
</dbReference>
<dbReference type="PANTHER" id="PTHR11581:SF0">
    <property type="entry name" value="SMALL RIBOSOMAL SUBUNIT PROTEIN ES4"/>
    <property type="match status" value="1"/>
</dbReference>
<dbReference type="Gene3D" id="3.10.290.10">
    <property type="entry name" value="RNA-binding S4 domain"/>
    <property type="match status" value="1"/>
</dbReference>
<dbReference type="CDD" id="cd06087">
    <property type="entry name" value="KOW_RPS4"/>
    <property type="match status" value="1"/>
</dbReference>
<dbReference type="Gene3D" id="2.30.30.30">
    <property type="match status" value="1"/>
</dbReference>
<evidence type="ECO:0000313" key="10">
    <source>
        <dbReference type="EMBL" id="GMI11857.1"/>
    </source>
</evidence>
<dbReference type="CDD" id="cd00165">
    <property type="entry name" value="S4"/>
    <property type="match status" value="1"/>
</dbReference>
<accession>A0A9W7FGE0</accession>
<dbReference type="InterPro" id="IPR014722">
    <property type="entry name" value="Rib_uL2_dom2"/>
</dbReference>
<dbReference type="PROSITE" id="PS50889">
    <property type="entry name" value="S4"/>
    <property type="match status" value="1"/>
</dbReference>
<keyword evidence="3 6" id="KW-0694">RNA-binding</keyword>
<dbReference type="GO" id="GO:0022627">
    <property type="term" value="C:cytosolic small ribosomal subunit"/>
    <property type="evidence" value="ECO:0007669"/>
    <property type="project" value="TreeGrafter"/>
</dbReference>
<feature type="domain" description="RNA-binding S4" evidence="8">
    <location>
        <begin position="16"/>
        <end position="58"/>
    </location>
</feature>
<dbReference type="Pfam" id="PF16121">
    <property type="entry name" value="40S_S4_C"/>
    <property type="match status" value="1"/>
</dbReference>
<dbReference type="InterPro" id="IPR000876">
    <property type="entry name" value="Ribosomal_eS4"/>
</dbReference>
<evidence type="ECO:0000256" key="1">
    <source>
        <dbReference type="ARBA" id="ARBA00007500"/>
    </source>
</evidence>
<evidence type="ECO:0000256" key="6">
    <source>
        <dbReference type="PROSITE-ProRule" id="PRU00182"/>
    </source>
</evidence>
<dbReference type="EMBL" id="BRXZ01000448">
    <property type="protein sequence ID" value="GMI11857.1"/>
    <property type="molecule type" value="Genomic_DNA"/>
</dbReference>
<dbReference type="InterPro" id="IPR038237">
    <property type="entry name" value="Ribosomal_eS4_central_sf"/>
</dbReference>
<proteinExistence type="inferred from homology"/>
<sequence>AGPHKQRECLPLCIILRNRLKYALTNKEAMQICMERHVQVDGKVRADHNFPAGFMDVVSMPKSNDAFRLMYDAKGRFILHRVKTAEAAYKLCRVVKLKVTDNKIPTLVTHDGRTIRFPDPDAKVNDTVKVDLKTGKIVDLIKFQPGQLVMLTGGNNTGRVGILMGVERHEGSFDIVTIRDSKGHTFATRLANVFIIGNGNKPEVTLPKGKGIKKTILEEKDEAKAAGRL</sequence>
<evidence type="ECO:0008006" key="12">
    <source>
        <dbReference type="Google" id="ProtNLM"/>
    </source>
</evidence>
<dbReference type="InterPro" id="IPR002942">
    <property type="entry name" value="S4_RNA-bd"/>
</dbReference>
<feature type="non-terminal residue" evidence="10">
    <location>
        <position position="1"/>
    </location>
</feature>
<evidence type="ECO:0000256" key="4">
    <source>
        <dbReference type="ARBA" id="ARBA00022980"/>
    </source>
</evidence>
<evidence type="ECO:0000259" key="9">
    <source>
        <dbReference type="Pfam" id="PF16121"/>
    </source>
</evidence>
<keyword evidence="11" id="KW-1185">Reference proteome</keyword>
<dbReference type="GO" id="GO:0003735">
    <property type="term" value="F:structural constituent of ribosome"/>
    <property type="evidence" value="ECO:0007669"/>
    <property type="project" value="InterPro"/>
</dbReference>
<dbReference type="GO" id="GO:0006412">
    <property type="term" value="P:translation"/>
    <property type="evidence" value="ECO:0007669"/>
    <property type="project" value="InterPro"/>
</dbReference>
<keyword evidence="4" id="KW-0689">Ribosomal protein</keyword>
<comment type="caution">
    <text evidence="10">The sequence shown here is derived from an EMBL/GenBank/DDBJ whole genome shotgun (WGS) entry which is preliminary data.</text>
</comment>
<evidence type="ECO:0000256" key="2">
    <source>
        <dbReference type="ARBA" id="ARBA00022730"/>
    </source>
</evidence>
<name>A0A9W7FGE0_9STRA</name>
<dbReference type="Proteomes" id="UP001165082">
    <property type="component" value="Unassembled WGS sequence"/>
</dbReference>
<dbReference type="InterPro" id="IPR013845">
    <property type="entry name" value="Ribosomal_eS4_central_region"/>
</dbReference>
<evidence type="ECO:0000259" key="8">
    <source>
        <dbReference type="Pfam" id="PF01479"/>
    </source>
</evidence>
<dbReference type="Gene3D" id="2.40.50.740">
    <property type="match status" value="1"/>
</dbReference>
<dbReference type="InterPro" id="IPR041982">
    <property type="entry name" value="Ribosomal_eS4_KOW"/>
</dbReference>
<evidence type="ECO:0000256" key="3">
    <source>
        <dbReference type="ARBA" id="ARBA00022884"/>
    </source>
</evidence>
<dbReference type="FunFam" id="2.30.30.30:FF:000005">
    <property type="entry name" value="40S ribosomal protein S4"/>
    <property type="match status" value="1"/>
</dbReference>
<keyword evidence="5" id="KW-0687">Ribonucleoprotein</keyword>
<evidence type="ECO:0000259" key="7">
    <source>
        <dbReference type="Pfam" id="PF00900"/>
    </source>
</evidence>
<dbReference type="AlphaFoldDB" id="A0A9W7FGE0"/>
<protein>
    <recommendedName>
        <fullName evidence="12">40S ribosomal protein S4</fullName>
    </recommendedName>
</protein>
<dbReference type="GO" id="GO:0019843">
    <property type="term" value="F:rRNA binding"/>
    <property type="evidence" value="ECO:0007669"/>
    <property type="project" value="UniProtKB-KW"/>
</dbReference>
<dbReference type="Pfam" id="PF01479">
    <property type="entry name" value="S4"/>
    <property type="match status" value="1"/>
</dbReference>
<dbReference type="Pfam" id="PF00900">
    <property type="entry name" value="Ribosomal_S4e"/>
    <property type="match status" value="1"/>
</dbReference>
<dbReference type="OrthoDB" id="1109245at2759"/>
<dbReference type="PIRSF" id="PIRSF002116">
    <property type="entry name" value="Ribosomal_S4"/>
    <property type="match status" value="1"/>
</dbReference>
<evidence type="ECO:0000256" key="5">
    <source>
        <dbReference type="ARBA" id="ARBA00023274"/>
    </source>
</evidence>
<dbReference type="PANTHER" id="PTHR11581">
    <property type="entry name" value="30S/40S RIBOSOMAL PROTEIN S4"/>
    <property type="match status" value="1"/>
</dbReference>
<comment type="similarity">
    <text evidence="1">Belongs to the eukaryotic ribosomal protein eS4 family.</text>
</comment>
<feature type="domain" description="Small ribosomal subunit protein eS4 C-terminal" evidence="9">
    <location>
        <begin position="180"/>
        <end position="225"/>
    </location>
</feature>
<reference evidence="10" key="1">
    <citation type="submission" date="2022-07" db="EMBL/GenBank/DDBJ databases">
        <title>Genome analysis of Parmales, a sister group of diatoms, reveals the evolutionary specialization of diatoms from phago-mixotrophs to photoautotrophs.</title>
        <authorList>
            <person name="Ban H."/>
            <person name="Sato S."/>
            <person name="Yoshikawa S."/>
            <person name="Kazumasa Y."/>
            <person name="Nakamura Y."/>
            <person name="Ichinomiya M."/>
            <person name="Saitoh K."/>
            <person name="Sato N."/>
            <person name="Blanc-Mathieu R."/>
            <person name="Endo H."/>
            <person name="Kuwata A."/>
            <person name="Ogata H."/>
        </authorList>
    </citation>
    <scope>NUCLEOTIDE SEQUENCE</scope>
</reference>
<feature type="domain" description="Small ribosomal subunit protein eS4 central region" evidence="7">
    <location>
        <begin position="64"/>
        <end position="137"/>
    </location>
</feature>
<keyword evidence="2" id="KW-0699">rRNA-binding</keyword>
<dbReference type="FunFam" id="3.10.290.10:FF:000002">
    <property type="entry name" value="40S ribosomal protein S4"/>
    <property type="match status" value="1"/>
</dbReference>
<dbReference type="FunFam" id="2.40.50.740:FF:000001">
    <property type="entry name" value="40S ribosomal protein S4"/>
    <property type="match status" value="1"/>
</dbReference>
<organism evidence="10 11">
    <name type="scientific">Triparma retinervis</name>
    <dbReference type="NCBI Taxonomy" id="2557542"/>
    <lineage>
        <taxon>Eukaryota</taxon>
        <taxon>Sar</taxon>
        <taxon>Stramenopiles</taxon>
        <taxon>Ochrophyta</taxon>
        <taxon>Bolidophyceae</taxon>
        <taxon>Parmales</taxon>
        <taxon>Triparmaceae</taxon>
        <taxon>Triparma</taxon>
    </lineage>
</organism>